<dbReference type="InterPro" id="IPR004386">
    <property type="entry name" value="Toxin_YafQ-like"/>
</dbReference>
<dbReference type="FunFam" id="3.30.2310.20:FF:000003">
    <property type="entry name" value="Type II toxin-antitoxin system YafQ family toxin"/>
    <property type="match status" value="1"/>
</dbReference>
<dbReference type="AlphaFoldDB" id="A0A3D8IDP2"/>
<accession>A0A3D8IDP2</accession>
<dbReference type="PANTHER" id="PTHR40588:SF1">
    <property type="entry name" value="MRNA INTERFERASE TOXIN YAFQ"/>
    <property type="match status" value="1"/>
</dbReference>
<evidence type="ECO:0000256" key="1">
    <source>
        <dbReference type="ARBA" id="ARBA00022649"/>
    </source>
</evidence>
<dbReference type="RefSeq" id="WP_115543611.1">
    <property type="nucleotide sequence ID" value="NZ_NXLQ01000025.1"/>
</dbReference>
<proteinExistence type="inferred from homology"/>
<sequence length="89" mass="10524">MYQVDFSTQFKKDYKKIVKQGHKEMVDSLIEKLANGEILESKYKDHVLQGNYQGYRECHIKPDLLLIYKKNENLLLLTCMRIGSHSEVF</sequence>
<dbReference type="EMBL" id="NXLQ01000025">
    <property type="protein sequence ID" value="RDU63210.1"/>
    <property type="molecule type" value="Genomic_DNA"/>
</dbReference>
<evidence type="ECO:0000313" key="4">
    <source>
        <dbReference type="EMBL" id="RDU63210.1"/>
    </source>
</evidence>
<comment type="similarity">
    <text evidence="2">Belongs to the RelE toxin family. YafQ subfamily.</text>
</comment>
<dbReference type="SUPFAM" id="SSF143011">
    <property type="entry name" value="RelE-like"/>
    <property type="match status" value="1"/>
</dbReference>
<dbReference type="PIRSF" id="PIRSF006156">
    <property type="entry name" value="YafQ"/>
    <property type="match status" value="1"/>
</dbReference>
<dbReference type="OrthoDB" id="7030467at2"/>
<evidence type="ECO:0000256" key="3">
    <source>
        <dbReference type="PIRSR" id="PIRSR006156-1"/>
    </source>
</evidence>
<feature type="active site" description="Proton donor" evidence="3">
    <location>
        <position position="85"/>
    </location>
</feature>
<protein>
    <submittedName>
        <fullName evidence="4">Type II toxin-antitoxin system YafQ family toxin</fullName>
    </submittedName>
</protein>
<dbReference type="PANTHER" id="PTHR40588">
    <property type="entry name" value="MRNA INTERFERASE TOXIN YAFQ"/>
    <property type="match status" value="1"/>
</dbReference>
<evidence type="ECO:0000313" key="5">
    <source>
        <dbReference type="Proteomes" id="UP000256379"/>
    </source>
</evidence>
<gene>
    <name evidence="4" type="ORF">CQA53_08685</name>
</gene>
<dbReference type="Pfam" id="PF15738">
    <property type="entry name" value="YafQ_toxin"/>
    <property type="match status" value="1"/>
</dbReference>
<keyword evidence="1" id="KW-1277">Toxin-antitoxin system</keyword>
<keyword evidence="5" id="KW-1185">Reference proteome</keyword>
<dbReference type="GO" id="GO:0006415">
    <property type="term" value="P:translational termination"/>
    <property type="evidence" value="ECO:0007669"/>
    <property type="project" value="TreeGrafter"/>
</dbReference>
<name>A0A3D8IDP2_9HELI</name>
<dbReference type="InterPro" id="IPR035093">
    <property type="entry name" value="RelE/ParE_toxin_dom_sf"/>
</dbReference>
<dbReference type="GO" id="GO:0006402">
    <property type="term" value="P:mRNA catabolic process"/>
    <property type="evidence" value="ECO:0007669"/>
    <property type="project" value="TreeGrafter"/>
</dbReference>
<organism evidence="4 5">
    <name type="scientific">Helicobacter didelphidarum</name>
    <dbReference type="NCBI Taxonomy" id="2040648"/>
    <lineage>
        <taxon>Bacteria</taxon>
        <taxon>Pseudomonadati</taxon>
        <taxon>Campylobacterota</taxon>
        <taxon>Epsilonproteobacteria</taxon>
        <taxon>Campylobacterales</taxon>
        <taxon>Helicobacteraceae</taxon>
        <taxon>Helicobacter</taxon>
    </lineage>
</organism>
<comment type="caution">
    <text evidence="4">The sequence shown here is derived from an EMBL/GenBank/DDBJ whole genome shotgun (WGS) entry which is preliminary data.</text>
</comment>
<dbReference type="GO" id="GO:0004521">
    <property type="term" value="F:RNA endonuclease activity"/>
    <property type="evidence" value="ECO:0007669"/>
    <property type="project" value="TreeGrafter"/>
</dbReference>
<dbReference type="InterPro" id="IPR007712">
    <property type="entry name" value="RelE/ParE_toxin"/>
</dbReference>
<dbReference type="Proteomes" id="UP000256379">
    <property type="component" value="Unassembled WGS sequence"/>
</dbReference>
<dbReference type="Gene3D" id="3.30.2310.20">
    <property type="entry name" value="RelE-like"/>
    <property type="match status" value="1"/>
</dbReference>
<reference evidence="4 5" key="1">
    <citation type="submission" date="2018-04" db="EMBL/GenBank/DDBJ databases">
        <title>Novel Campyloabacter and Helicobacter Species and Strains.</title>
        <authorList>
            <person name="Mannion A.J."/>
            <person name="Shen Z."/>
            <person name="Fox J.G."/>
        </authorList>
    </citation>
    <scope>NUCLEOTIDE SEQUENCE [LARGE SCALE GENOMIC DNA]</scope>
    <source>
        <strain evidence="4 5">MIT 17-337</strain>
    </source>
</reference>
<dbReference type="NCBIfam" id="TIGR02385">
    <property type="entry name" value="RelE_StbE"/>
    <property type="match status" value="1"/>
</dbReference>
<evidence type="ECO:0000256" key="2">
    <source>
        <dbReference type="ARBA" id="ARBA00061366"/>
    </source>
</evidence>